<keyword evidence="2" id="KW-1185">Reference proteome</keyword>
<evidence type="ECO:0000313" key="1">
    <source>
        <dbReference type="EMBL" id="MCI71971.1"/>
    </source>
</evidence>
<name>A0A392UEL8_9FABA</name>
<dbReference type="Proteomes" id="UP000265520">
    <property type="component" value="Unassembled WGS sequence"/>
</dbReference>
<proteinExistence type="predicted"/>
<organism evidence="1 2">
    <name type="scientific">Trifolium medium</name>
    <dbReference type="NCBI Taxonomy" id="97028"/>
    <lineage>
        <taxon>Eukaryota</taxon>
        <taxon>Viridiplantae</taxon>
        <taxon>Streptophyta</taxon>
        <taxon>Embryophyta</taxon>
        <taxon>Tracheophyta</taxon>
        <taxon>Spermatophyta</taxon>
        <taxon>Magnoliopsida</taxon>
        <taxon>eudicotyledons</taxon>
        <taxon>Gunneridae</taxon>
        <taxon>Pentapetalae</taxon>
        <taxon>rosids</taxon>
        <taxon>fabids</taxon>
        <taxon>Fabales</taxon>
        <taxon>Fabaceae</taxon>
        <taxon>Papilionoideae</taxon>
        <taxon>50 kb inversion clade</taxon>
        <taxon>NPAAA clade</taxon>
        <taxon>Hologalegina</taxon>
        <taxon>IRL clade</taxon>
        <taxon>Trifolieae</taxon>
        <taxon>Trifolium</taxon>
    </lineage>
</organism>
<protein>
    <submittedName>
        <fullName evidence="1">Uncharacterized protein</fullName>
    </submittedName>
</protein>
<reference evidence="1 2" key="1">
    <citation type="journal article" date="2018" name="Front. Plant Sci.">
        <title>Red Clover (Trifolium pratense) and Zigzag Clover (T. medium) - A Picture of Genomic Similarities and Differences.</title>
        <authorList>
            <person name="Dluhosova J."/>
            <person name="Istvanek J."/>
            <person name="Nedelnik J."/>
            <person name="Repkova J."/>
        </authorList>
    </citation>
    <scope>NUCLEOTIDE SEQUENCE [LARGE SCALE GENOMIC DNA]</scope>
    <source>
        <strain evidence="2">cv. 10/8</strain>
        <tissue evidence="1">Leaf</tissue>
    </source>
</reference>
<dbReference type="EMBL" id="LXQA010807746">
    <property type="protein sequence ID" value="MCI71971.1"/>
    <property type="molecule type" value="Genomic_DNA"/>
</dbReference>
<feature type="non-terminal residue" evidence="1">
    <location>
        <position position="29"/>
    </location>
</feature>
<comment type="caution">
    <text evidence="1">The sequence shown here is derived from an EMBL/GenBank/DDBJ whole genome shotgun (WGS) entry which is preliminary data.</text>
</comment>
<accession>A0A392UEL8</accession>
<sequence length="29" mass="3182">MRISKSSEALMFVNISSGISSQRSAYTET</sequence>
<dbReference type="AlphaFoldDB" id="A0A392UEL8"/>
<evidence type="ECO:0000313" key="2">
    <source>
        <dbReference type="Proteomes" id="UP000265520"/>
    </source>
</evidence>